<dbReference type="EMBL" id="CAMXCT010006621">
    <property type="protein sequence ID" value="CAI4017097.1"/>
    <property type="molecule type" value="Genomic_DNA"/>
</dbReference>
<evidence type="ECO:0000313" key="5">
    <source>
        <dbReference type="EMBL" id="CAL4804409.1"/>
    </source>
</evidence>
<protein>
    <submittedName>
        <fullName evidence="5">Ankyrin-2</fullName>
    </submittedName>
</protein>
<dbReference type="EMBL" id="CAMXCT020006621">
    <property type="protein sequence ID" value="CAL1170472.1"/>
    <property type="molecule type" value="Genomic_DNA"/>
</dbReference>
<reference evidence="4" key="2">
    <citation type="submission" date="2024-04" db="EMBL/GenBank/DDBJ databases">
        <authorList>
            <person name="Chen Y."/>
            <person name="Shah S."/>
            <person name="Dougan E. K."/>
            <person name="Thang M."/>
            <person name="Chan C."/>
        </authorList>
    </citation>
    <scope>NUCLEOTIDE SEQUENCE [LARGE SCALE GENOMIC DNA]</scope>
</reference>
<comment type="caution">
    <text evidence="3">The sequence shown here is derived from an EMBL/GenBank/DDBJ whole genome shotgun (WGS) entry which is preliminary data.</text>
</comment>
<organism evidence="3">
    <name type="scientific">Cladocopium goreaui</name>
    <dbReference type="NCBI Taxonomy" id="2562237"/>
    <lineage>
        <taxon>Eukaryota</taxon>
        <taxon>Sar</taxon>
        <taxon>Alveolata</taxon>
        <taxon>Dinophyceae</taxon>
        <taxon>Suessiales</taxon>
        <taxon>Symbiodiniaceae</taxon>
        <taxon>Cladocopium</taxon>
    </lineage>
</organism>
<accession>A0A9P1GM34</accession>
<keyword evidence="1" id="KW-1133">Transmembrane helix</keyword>
<evidence type="ECO:0000313" key="4">
    <source>
        <dbReference type="EMBL" id="CAL1170472.1"/>
    </source>
</evidence>
<evidence type="ECO:0000256" key="1">
    <source>
        <dbReference type="SAM" id="Phobius"/>
    </source>
</evidence>
<evidence type="ECO:0000313" key="3">
    <source>
        <dbReference type="EMBL" id="CAI4017097.1"/>
    </source>
</evidence>
<proteinExistence type="predicted"/>
<dbReference type="Proteomes" id="UP001152797">
    <property type="component" value="Unassembled WGS sequence"/>
</dbReference>
<dbReference type="AlphaFoldDB" id="A0A9P1GM34"/>
<keyword evidence="6" id="KW-1185">Reference proteome</keyword>
<feature type="chain" id="PRO_5043273132" evidence="2">
    <location>
        <begin position="26"/>
        <end position="332"/>
    </location>
</feature>
<feature type="transmembrane region" description="Helical" evidence="1">
    <location>
        <begin position="255"/>
        <end position="275"/>
    </location>
</feature>
<keyword evidence="2" id="KW-0732">Signal</keyword>
<keyword evidence="1" id="KW-0472">Membrane</keyword>
<name>A0A9P1GM34_9DINO</name>
<evidence type="ECO:0000256" key="2">
    <source>
        <dbReference type="SAM" id="SignalP"/>
    </source>
</evidence>
<reference evidence="3" key="1">
    <citation type="submission" date="2022-10" db="EMBL/GenBank/DDBJ databases">
        <authorList>
            <person name="Chen Y."/>
            <person name="Dougan E. K."/>
            <person name="Chan C."/>
            <person name="Rhodes N."/>
            <person name="Thang M."/>
        </authorList>
    </citation>
    <scope>NUCLEOTIDE SEQUENCE</scope>
</reference>
<sequence>MWQAARQVRTVLLSFSLCFLFLVNGGGRKLHHRLPLKWSCQALAGADCCWPSAGGTCSDNTQQQLTHGEFCCGYSPCDVTCCDCGRAGCRTTDPHKDCSEDLESLIAHCRSRPVFDEQINASSGFQDYNCTARVALPWGWIDQWLSFTNTVDITGISLNDDQVPDFDLWYSTDVDGEEWKRSGFYRGSVGFRRLSVGLLPSVRHLRLRWVWPKNWEILQQEARLPSPILFGCKHGEEPEAGLLKRMQSSFAAANSLRFITLVLTGCFLCVVVRSARRFGSWRRGAASPEAAGLVPFSGPDETSMEMTEGPPWVTRNRCVANIILTHTHTHTP</sequence>
<keyword evidence="1" id="KW-0812">Transmembrane</keyword>
<evidence type="ECO:0000313" key="6">
    <source>
        <dbReference type="Proteomes" id="UP001152797"/>
    </source>
</evidence>
<dbReference type="EMBL" id="CAMXCT030006621">
    <property type="protein sequence ID" value="CAL4804409.1"/>
    <property type="molecule type" value="Genomic_DNA"/>
</dbReference>
<gene>
    <name evidence="3" type="ORF">C1SCF055_LOCUS41771</name>
</gene>
<feature type="signal peptide" evidence="2">
    <location>
        <begin position="1"/>
        <end position="25"/>
    </location>
</feature>